<feature type="domain" description="Peptidase M14" evidence="14">
    <location>
        <begin position="40"/>
        <end position="356"/>
    </location>
</feature>
<dbReference type="PANTHER" id="PTHR11532:SF62">
    <property type="entry name" value="CARBOXYPEPTIDASE D"/>
    <property type="match status" value="1"/>
</dbReference>
<evidence type="ECO:0000256" key="12">
    <source>
        <dbReference type="PROSITE-ProRule" id="PRU01379"/>
    </source>
</evidence>
<evidence type="ECO:0000313" key="15">
    <source>
        <dbReference type="Proteomes" id="UP000694845"/>
    </source>
</evidence>
<dbReference type="GO" id="GO:0004181">
    <property type="term" value="F:metallocarboxypeptidase activity"/>
    <property type="evidence" value="ECO:0007669"/>
    <property type="project" value="InterPro"/>
</dbReference>
<dbReference type="Gene3D" id="3.40.630.10">
    <property type="entry name" value="Zn peptidases"/>
    <property type="match status" value="1"/>
</dbReference>
<protein>
    <submittedName>
        <fullName evidence="16">Carboxypeptidase E-like</fullName>
    </submittedName>
</protein>
<dbReference type="OrthoDB" id="10249045at2759"/>
<dbReference type="PANTHER" id="PTHR11532">
    <property type="entry name" value="PROTEASE M14 CARBOXYPEPTIDASE"/>
    <property type="match status" value="1"/>
</dbReference>
<dbReference type="CDD" id="cd11308">
    <property type="entry name" value="Peptidase_M14NE-CP-C_like"/>
    <property type="match status" value="1"/>
</dbReference>
<keyword evidence="11" id="KW-0325">Glycoprotein</keyword>
<keyword evidence="6" id="KW-0479">Metal-binding</keyword>
<evidence type="ECO:0000256" key="7">
    <source>
        <dbReference type="ARBA" id="ARBA00022729"/>
    </source>
</evidence>
<accession>A0A8B7XYH0</accession>
<reference evidence="16" key="1">
    <citation type="submission" date="2025-08" db="UniProtKB">
        <authorList>
            <consortium name="RefSeq"/>
        </authorList>
    </citation>
    <scope>IDENTIFICATION</scope>
</reference>
<evidence type="ECO:0000256" key="1">
    <source>
        <dbReference type="ARBA" id="ARBA00001947"/>
    </source>
</evidence>
<keyword evidence="9" id="KW-0862">Zinc</keyword>
<evidence type="ECO:0000256" key="2">
    <source>
        <dbReference type="ARBA" id="ARBA00004613"/>
    </source>
</evidence>
<evidence type="ECO:0000256" key="3">
    <source>
        <dbReference type="ARBA" id="ARBA00005988"/>
    </source>
</evidence>
<keyword evidence="7 13" id="KW-0732">Signal</keyword>
<keyword evidence="4" id="KW-0964">Secreted</keyword>
<dbReference type="KEGG" id="aplc:110976275"/>
<dbReference type="InterPro" id="IPR050753">
    <property type="entry name" value="Peptidase_M14_domain"/>
</dbReference>
<dbReference type="InterPro" id="IPR008969">
    <property type="entry name" value="CarboxyPept-like_regulatory"/>
</dbReference>
<name>A0A8B7XYH0_ACAPL</name>
<dbReference type="PRINTS" id="PR00765">
    <property type="entry name" value="CRBOXYPTASEA"/>
</dbReference>
<evidence type="ECO:0000256" key="8">
    <source>
        <dbReference type="ARBA" id="ARBA00022801"/>
    </source>
</evidence>
<comment type="cofactor">
    <cofactor evidence="1">
        <name>Zn(2+)</name>
        <dbReference type="ChEBI" id="CHEBI:29105"/>
    </cofactor>
</comment>
<organism evidence="15 16">
    <name type="scientific">Acanthaster planci</name>
    <name type="common">Crown-of-thorns starfish</name>
    <dbReference type="NCBI Taxonomy" id="133434"/>
    <lineage>
        <taxon>Eukaryota</taxon>
        <taxon>Metazoa</taxon>
        <taxon>Echinodermata</taxon>
        <taxon>Eleutherozoa</taxon>
        <taxon>Asterozoa</taxon>
        <taxon>Asteroidea</taxon>
        <taxon>Valvatacea</taxon>
        <taxon>Valvatida</taxon>
        <taxon>Acanthasteridae</taxon>
        <taxon>Acanthaster</taxon>
    </lineage>
</organism>
<comment type="similarity">
    <text evidence="3 12">Belongs to the peptidase M14 family.</text>
</comment>
<dbReference type="Pfam" id="PF13620">
    <property type="entry name" value="CarboxypepD_reg"/>
    <property type="match status" value="1"/>
</dbReference>
<proteinExistence type="inferred from homology"/>
<dbReference type="GO" id="GO:0008270">
    <property type="term" value="F:zinc ion binding"/>
    <property type="evidence" value="ECO:0007669"/>
    <property type="project" value="InterPro"/>
</dbReference>
<dbReference type="AlphaFoldDB" id="A0A8B7XYH0"/>
<dbReference type="SMART" id="SM00631">
    <property type="entry name" value="Zn_pept"/>
    <property type="match status" value="1"/>
</dbReference>
<dbReference type="SUPFAM" id="SSF53187">
    <property type="entry name" value="Zn-dependent exopeptidases"/>
    <property type="match status" value="1"/>
</dbReference>
<evidence type="ECO:0000256" key="4">
    <source>
        <dbReference type="ARBA" id="ARBA00022525"/>
    </source>
</evidence>
<evidence type="ECO:0000256" key="11">
    <source>
        <dbReference type="ARBA" id="ARBA00023180"/>
    </source>
</evidence>
<evidence type="ECO:0000256" key="9">
    <source>
        <dbReference type="ARBA" id="ARBA00022833"/>
    </source>
</evidence>
<evidence type="ECO:0000256" key="5">
    <source>
        <dbReference type="ARBA" id="ARBA00022670"/>
    </source>
</evidence>
<dbReference type="GO" id="GO:0006518">
    <property type="term" value="P:peptide metabolic process"/>
    <property type="evidence" value="ECO:0007669"/>
    <property type="project" value="TreeGrafter"/>
</dbReference>
<evidence type="ECO:0000313" key="16">
    <source>
        <dbReference type="RefSeq" id="XP_022085080.1"/>
    </source>
</evidence>
<evidence type="ECO:0000256" key="10">
    <source>
        <dbReference type="ARBA" id="ARBA00023049"/>
    </source>
</evidence>
<keyword evidence="5" id="KW-0645">Protease</keyword>
<dbReference type="GO" id="GO:0016485">
    <property type="term" value="P:protein processing"/>
    <property type="evidence" value="ECO:0007669"/>
    <property type="project" value="TreeGrafter"/>
</dbReference>
<dbReference type="Proteomes" id="UP000694845">
    <property type="component" value="Unplaced"/>
</dbReference>
<dbReference type="PROSITE" id="PS52035">
    <property type="entry name" value="PEPTIDASE_M14"/>
    <property type="match status" value="1"/>
</dbReference>
<dbReference type="CDD" id="cd03858">
    <property type="entry name" value="M14_CP_N-E_like"/>
    <property type="match status" value="1"/>
</dbReference>
<evidence type="ECO:0000256" key="13">
    <source>
        <dbReference type="SAM" id="SignalP"/>
    </source>
</evidence>
<feature type="signal peptide" evidence="13">
    <location>
        <begin position="1"/>
        <end position="29"/>
    </location>
</feature>
<feature type="chain" id="PRO_5034220682" evidence="13">
    <location>
        <begin position="30"/>
        <end position="495"/>
    </location>
</feature>
<dbReference type="SUPFAM" id="SSF49464">
    <property type="entry name" value="Carboxypeptidase regulatory domain-like"/>
    <property type="match status" value="1"/>
</dbReference>
<dbReference type="Gene3D" id="2.60.40.1120">
    <property type="entry name" value="Carboxypeptidase-like, regulatory domain"/>
    <property type="match status" value="1"/>
</dbReference>
<comment type="subcellular location">
    <subcellularLocation>
        <location evidence="2">Secreted</location>
    </subcellularLocation>
</comment>
<evidence type="ECO:0000256" key="6">
    <source>
        <dbReference type="ARBA" id="ARBA00022723"/>
    </source>
</evidence>
<sequence length="495" mass="56742">MQLVPGFLPLIVSLMLQTLCSNFLRSVVGQHERDNGIDFVYHNYNEMVVLLHETAWKCRSITRLYDIGRSVQGRRLYVLEISDNPGVHEVGEPEFKYVANMHGNEASGRQLLIFLAQYLCDEYTKKNKRIQKLVNNTRIHLLPTMNPDGFEMAYRRYVTVGRVPSMYGRGNANDVDLNRDFPDLNDIMYQHEQTGGANNHLLRTVRENKESRQPETQAVMDWMTDYPFVLSANMHDGDLVANFPYDKSRNTRKMYSATPDDNLFRELALTYSLHHRTMATRTHPCRFQGAKVFRDGVTNGADWYIVSGGMQDYNYLSSNCFDITLELGCDKFPREEELKRKWEDNRDALIEYISKVHIGIKGLVTDIERNPIANAVIRVTGPSIAHDVTTAADGDFWRLLLPGVYTVTVHARGYKPKTVVVPVRRYRPTKVNFILKHLPKESTGCKLRELEEEGYILGGFKAALRQFGFLGEDCDGLVERREDVLGNREDTTASP</sequence>
<dbReference type="FunFam" id="3.40.630.10:FF:000013">
    <property type="entry name" value="carboxypeptidase N catalytic chain"/>
    <property type="match status" value="1"/>
</dbReference>
<dbReference type="InterPro" id="IPR000834">
    <property type="entry name" value="Peptidase_M14"/>
</dbReference>
<dbReference type="GO" id="GO:0005615">
    <property type="term" value="C:extracellular space"/>
    <property type="evidence" value="ECO:0007669"/>
    <property type="project" value="TreeGrafter"/>
</dbReference>
<keyword evidence="10" id="KW-0482">Metalloprotease</keyword>
<evidence type="ECO:0000259" key="14">
    <source>
        <dbReference type="PROSITE" id="PS52035"/>
    </source>
</evidence>
<gene>
    <name evidence="16" type="primary">LOC110976275</name>
</gene>
<keyword evidence="8" id="KW-0378">Hydrolase</keyword>
<dbReference type="GeneID" id="110976275"/>
<feature type="active site" description="Proton donor/acceptor" evidence="12">
    <location>
        <position position="326"/>
    </location>
</feature>
<keyword evidence="15" id="KW-1185">Reference proteome</keyword>
<dbReference type="RefSeq" id="XP_022085080.1">
    <property type="nucleotide sequence ID" value="XM_022229388.1"/>
</dbReference>
<dbReference type="OMA" id="CDYHEAK"/>
<dbReference type="Pfam" id="PF00246">
    <property type="entry name" value="Peptidase_M14"/>
    <property type="match status" value="1"/>
</dbReference>